<dbReference type="RefSeq" id="WP_380971540.1">
    <property type="nucleotide sequence ID" value="NZ_JBHTEF010000001.1"/>
</dbReference>
<gene>
    <name evidence="5" type="primary">ubiX</name>
    <name evidence="7" type="ORF">ACFQWG_01725</name>
</gene>
<feature type="binding site" evidence="5">
    <location>
        <position position="163"/>
    </location>
    <ligand>
        <name>dimethylallyl phosphate</name>
        <dbReference type="ChEBI" id="CHEBI:88052"/>
    </ligand>
</feature>
<feature type="binding site" evidence="5">
    <location>
        <begin position="98"/>
        <end position="101"/>
    </location>
    <ligand>
        <name>FMN</name>
        <dbReference type="ChEBI" id="CHEBI:58210"/>
    </ligand>
</feature>
<dbReference type="InterPro" id="IPR004507">
    <property type="entry name" value="UbiX-like"/>
</dbReference>
<name>A0ABW2SIK6_9ACTO</name>
<comment type="caution">
    <text evidence="5">Lacks conserved residue(s) required for the propagation of feature annotation.</text>
</comment>
<evidence type="ECO:0000256" key="4">
    <source>
        <dbReference type="ARBA" id="ARBA00022679"/>
    </source>
</evidence>
<dbReference type="Proteomes" id="UP001596527">
    <property type="component" value="Unassembled WGS sequence"/>
</dbReference>
<evidence type="ECO:0000313" key="8">
    <source>
        <dbReference type="Proteomes" id="UP001596527"/>
    </source>
</evidence>
<dbReference type="InterPro" id="IPR003382">
    <property type="entry name" value="Flavoprotein"/>
</dbReference>
<dbReference type="NCBIfam" id="TIGR00421">
    <property type="entry name" value="ubiX_pad"/>
    <property type="match status" value="1"/>
</dbReference>
<keyword evidence="3 5" id="KW-0288">FMN</keyword>
<keyword evidence="8" id="KW-1185">Reference proteome</keyword>
<dbReference type="InterPro" id="IPR036551">
    <property type="entry name" value="Flavin_trans-like"/>
</dbReference>
<evidence type="ECO:0000313" key="7">
    <source>
        <dbReference type="EMBL" id="MFC7579946.1"/>
    </source>
</evidence>
<evidence type="ECO:0000256" key="5">
    <source>
        <dbReference type="HAMAP-Rule" id="MF_01984"/>
    </source>
</evidence>
<comment type="catalytic activity">
    <reaction evidence="5">
        <text>dimethylallyl phosphate + FMNH2 = prenylated FMNH2 + phosphate</text>
        <dbReference type="Rhea" id="RHEA:37743"/>
        <dbReference type="ChEBI" id="CHEBI:43474"/>
        <dbReference type="ChEBI" id="CHEBI:57618"/>
        <dbReference type="ChEBI" id="CHEBI:87467"/>
        <dbReference type="ChEBI" id="CHEBI:88052"/>
        <dbReference type="EC" id="2.5.1.129"/>
    </reaction>
</comment>
<keyword evidence="4 5" id="KW-0808">Transferase</keyword>
<keyword evidence="2 5" id="KW-0285">Flavoprotein</keyword>
<dbReference type="SUPFAM" id="SSF52507">
    <property type="entry name" value="Homo-oligomeric flavin-containing Cys decarboxylases, HFCD"/>
    <property type="match status" value="1"/>
</dbReference>
<dbReference type="NCBIfam" id="NF004685">
    <property type="entry name" value="PRK06029.1"/>
    <property type="match status" value="1"/>
</dbReference>
<accession>A0ABW2SIK6</accession>
<proteinExistence type="inferred from homology"/>
<feature type="binding site" evidence="5">
    <location>
        <position position="179"/>
    </location>
    <ligand>
        <name>dimethylallyl phosphate</name>
        <dbReference type="ChEBI" id="CHEBI:88052"/>
    </ligand>
</feature>
<feature type="domain" description="Flavoprotein" evidence="6">
    <location>
        <begin position="14"/>
        <end position="174"/>
    </location>
</feature>
<reference evidence="8" key="1">
    <citation type="journal article" date="2019" name="Int. J. Syst. Evol. Microbiol.">
        <title>The Global Catalogue of Microorganisms (GCM) 10K type strain sequencing project: providing services to taxonomists for standard genome sequencing and annotation.</title>
        <authorList>
            <consortium name="The Broad Institute Genomics Platform"/>
            <consortium name="The Broad Institute Genome Sequencing Center for Infectious Disease"/>
            <person name="Wu L."/>
            <person name="Ma J."/>
        </authorList>
    </citation>
    <scope>NUCLEOTIDE SEQUENCE [LARGE SCALE GENOMIC DNA]</scope>
    <source>
        <strain evidence="8">CCUG 56698</strain>
    </source>
</reference>
<feature type="binding site" evidence="5">
    <location>
        <begin position="21"/>
        <end position="23"/>
    </location>
    <ligand>
        <name>FMN</name>
        <dbReference type="ChEBI" id="CHEBI:58210"/>
    </ligand>
</feature>
<comment type="similarity">
    <text evidence="5">Belongs to the UbiX/PAD1 family.</text>
</comment>
<dbReference type="EC" id="2.5.1.129" evidence="5"/>
<evidence type="ECO:0000256" key="3">
    <source>
        <dbReference type="ARBA" id="ARBA00022643"/>
    </source>
</evidence>
<dbReference type="Gene3D" id="3.40.50.1950">
    <property type="entry name" value="Flavin prenyltransferase-like"/>
    <property type="match status" value="1"/>
</dbReference>
<evidence type="ECO:0000256" key="1">
    <source>
        <dbReference type="ARBA" id="ARBA00022602"/>
    </source>
</evidence>
<evidence type="ECO:0000256" key="2">
    <source>
        <dbReference type="ARBA" id="ARBA00022630"/>
    </source>
</evidence>
<evidence type="ECO:0000259" key="6">
    <source>
        <dbReference type="Pfam" id="PF02441"/>
    </source>
</evidence>
<comment type="caution">
    <text evidence="7">The sequence shown here is derived from an EMBL/GenBank/DDBJ whole genome shotgun (WGS) entry which is preliminary data.</text>
</comment>
<feature type="binding site" evidence="5">
    <location>
        <position position="47"/>
    </location>
    <ligand>
        <name>FMN</name>
        <dbReference type="ChEBI" id="CHEBI:58210"/>
    </ligand>
</feature>
<organism evidence="7 8">
    <name type="scientific">Schaalia naturae</name>
    <dbReference type="NCBI Taxonomy" id="635203"/>
    <lineage>
        <taxon>Bacteria</taxon>
        <taxon>Bacillati</taxon>
        <taxon>Actinomycetota</taxon>
        <taxon>Actinomycetes</taxon>
        <taxon>Actinomycetales</taxon>
        <taxon>Actinomycetaceae</taxon>
        <taxon>Schaalia</taxon>
    </lineage>
</organism>
<keyword evidence="1 5" id="KW-0637">Prenyltransferase</keyword>
<protein>
    <recommendedName>
        <fullName evidence="5">Flavin prenyltransferase UbiX</fullName>
        <ecNumber evidence="5">2.5.1.129</ecNumber>
    </recommendedName>
</protein>
<sequence length="208" mass="22281">MSASEPALEAMRPRVVVGISGASGAEIGIRLLDELRLLGAETHLVVSRAGGMTVRQETDMSLQALRGHAAFSYAPSEIGARIASGSFRTDGMVIAPCSVSTLAKVAQGIDSTLLTRAAHVTLKERRRLVLLLRESPLTLADIRNMEVATLMGAVVALPVPSFYLRPASLGQAIDDIVARTIEHLGLPAPGLRQWQGLDRSHSQQRTER</sequence>
<dbReference type="HAMAP" id="MF_01984">
    <property type="entry name" value="ubiX_pad"/>
    <property type="match status" value="1"/>
</dbReference>
<comment type="function">
    <text evidence="5">Flavin prenyltransferase that catalyzes the synthesis of the prenylated FMN cofactor (prenyl-FMN) for 4-hydroxy-3-polyprenylbenzoic acid decarboxylase UbiD. The prenyltransferase is metal-independent and links a dimethylallyl moiety from dimethylallyl monophosphate (DMAP) to the flavin N5 and C6 atoms of FMN.</text>
</comment>
<dbReference type="Pfam" id="PF02441">
    <property type="entry name" value="Flavoprotein"/>
    <property type="match status" value="1"/>
</dbReference>
<feature type="binding site" evidence="5">
    <location>
        <position position="133"/>
    </location>
    <ligand>
        <name>FMN</name>
        <dbReference type="ChEBI" id="CHEBI:58210"/>
    </ligand>
</feature>
<dbReference type="EMBL" id="JBHTEF010000001">
    <property type="protein sequence ID" value="MFC7579946.1"/>
    <property type="molecule type" value="Genomic_DNA"/>
</dbReference>